<dbReference type="InterPro" id="IPR018376">
    <property type="entry name" value="Enoyl-CoA_hyd/isom_CS"/>
</dbReference>
<evidence type="ECO:0000256" key="3">
    <source>
        <dbReference type="RuleBase" id="RU003707"/>
    </source>
</evidence>
<evidence type="ECO:0000313" key="5">
    <source>
        <dbReference type="Proteomes" id="UP000000450"/>
    </source>
</evidence>
<evidence type="ECO:0000313" key="4">
    <source>
        <dbReference type="EMBL" id="ACM33398.1"/>
    </source>
</evidence>
<dbReference type="PANTHER" id="PTHR11941:SF133">
    <property type="entry name" value="1,2-EPOXYPHENYLACETYL-COA ISOMERASE"/>
    <property type="match status" value="1"/>
</dbReference>
<evidence type="ECO:0000256" key="2">
    <source>
        <dbReference type="ARBA" id="ARBA00023239"/>
    </source>
</evidence>
<reference evidence="4 5" key="1">
    <citation type="journal article" date="2010" name="J. Bacteriol.">
        <title>Completed genome sequence of the anaerobic iron-oxidizing bacterium Acidovorax ebreus strain TPSY.</title>
        <authorList>
            <person name="Byrne-Bailey K.G."/>
            <person name="Weber K.A."/>
            <person name="Chair A.H."/>
            <person name="Bose S."/>
            <person name="Knox T."/>
            <person name="Spanbauer T.L."/>
            <person name="Chertkov O."/>
            <person name="Coates J.D."/>
        </authorList>
    </citation>
    <scope>NUCLEOTIDE SEQUENCE [LARGE SCALE GENOMIC DNA]</scope>
    <source>
        <strain evidence="4 5">TPSY</strain>
    </source>
</reference>
<dbReference type="SUPFAM" id="SSF52096">
    <property type="entry name" value="ClpP/crotonase"/>
    <property type="match status" value="1"/>
</dbReference>
<dbReference type="InterPro" id="IPR014748">
    <property type="entry name" value="Enoyl-CoA_hydra_C"/>
</dbReference>
<dbReference type="InterPro" id="IPR029045">
    <property type="entry name" value="ClpP/crotonase-like_dom_sf"/>
</dbReference>
<dbReference type="RefSeq" id="WP_015913451.1">
    <property type="nucleotide sequence ID" value="NC_011992.1"/>
</dbReference>
<proteinExistence type="inferred from homology"/>
<keyword evidence="2" id="KW-0456">Lyase</keyword>
<dbReference type="GO" id="GO:0006635">
    <property type="term" value="P:fatty acid beta-oxidation"/>
    <property type="evidence" value="ECO:0007669"/>
    <property type="project" value="TreeGrafter"/>
</dbReference>
<comment type="similarity">
    <text evidence="1 3">Belongs to the enoyl-CoA hydratase/isomerase family.</text>
</comment>
<dbReference type="NCBIfam" id="NF005700">
    <property type="entry name" value="PRK07511.1"/>
    <property type="match status" value="1"/>
</dbReference>
<organism evidence="4 5">
    <name type="scientific">Acidovorax ebreus (strain TPSY)</name>
    <name type="common">Diaphorobacter sp. (strain TPSY)</name>
    <dbReference type="NCBI Taxonomy" id="535289"/>
    <lineage>
        <taxon>Bacteria</taxon>
        <taxon>Pseudomonadati</taxon>
        <taxon>Pseudomonadota</taxon>
        <taxon>Betaproteobacteria</taxon>
        <taxon>Burkholderiales</taxon>
        <taxon>Comamonadaceae</taxon>
        <taxon>Diaphorobacter</taxon>
    </lineage>
</organism>
<dbReference type="KEGG" id="dia:Dtpsy_1942"/>
<dbReference type="PANTHER" id="PTHR11941">
    <property type="entry name" value="ENOYL-COA HYDRATASE-RELATED"/>
    <property type="match status" value="1"/>
</dbReference>
<dbReference type="NCBIfam" id="NF046063">
    <property type="entry name" value="oxepin_alt"/>
    <property type="match status" value="1"/>
</dbReference>
<gene>
    <name evidence="4" type="ordered locus">Dtpsy_1942</name>
</gene>
<dbReference type="Proteomes" id="UP000000450">
    <property type="component" value="Chromosome"/>
</dbReference>
<dbReference type="PROSITE" id="PS00166">
    <property type="entry name" value="ENOYL_COA_HYDRATASE"/>
    <property type="match status" value="1"/>
</dbReference>
<dbReference type="CDD" id="cd06558">
    <property type="entry name" value="crotonase-like"/>
    <property type="match status" value="1"/>
</dbReference>
<keyword evidence="5" id="KW-1185">Reference proteome</keyword>
<dbReference type="Gene3D" id="3.90.226.10">
    <property type="entry name" value="2-enoyl-CoA Hydratase, Chain A, domain 1"/>
    <property type="match status" value="1"/>
</dbReference>
<dbReference type="Pfam" id="PF00378">
    <property type="entry name" value="ECH_1"/>
    <property type="match status" value="1"/>
</dbReference>
<dbReference type="EMBL" id="CP001392">
    <property type="protein sequence ID" value="ACM33398.1"/>
    <property type="molecule type" value="Genomic_DNA"/>
</dbReference>
<evidence type="ECO:0000256" key="1">
    <source>
        <dbReference type="ARBA" id="ARBA00005254"/>
    </source>
</evidence>
<protein>
    <submittedName>
        <fullName evidence="4">Enoyl-CoA hydratase/isomerase</fullName>
    </submittedName>
</protein>
<dbReference type="Gene3D" id="1.10.12.10">
    <property type="entry name" value="Lyase 2-enoyl-coa Hydratase, Chain A, domain 2"/>
    <property type="match status" value="1"/>
</dbReference>
<accession>A0A9J9Q7I8</accession>
<dbReference type="InterPro" id="IPR001753">
    <property type="entry name" value="Enoyl-CoA_hydra/iso"/>
</dbReference>
<name>A0A9J9Q7I8_ACIET</name>
<dbReference type="AlphaFoldDB" id="A0A9J9Q7I8"/>
<dbReference type="GO" id="GO:0016829">
    <property type="term" value="F:lyase activity"/>
    <property type="evidence" value="ECO:0007669"/>
    <property type="project" value="UniProtKB-KW"/>
</dbReference>
<sequence length="255" mass="27153">MPAELQSTSQGQTLVLTLRHPELRNALEPAICAAGIEALNVAERNPDVRCVVITGADGLFSAGNSPQRLQALRHQSAPAQVHGLDLLHHWIEAIRTHPKPVIAAVEGEAKGAGFSLALACDLMVAARNAVFAMNHVHAGLSPDGGASWSLAQMLPRALAHEILMCGDRIDAARLQSLGMVNRLADPGRALHEALALAQRLNDGPPHALASIKELVGEARHHSFTEQLALERSHFVRNLQHALAGETRAASADPRA</sequence>